<organism evidence="3 4">
    <name type="scientific">Terrabacter ginsenosidimutans</name>
    <dbReference type="NCBI Taxonomy" id="490575"/>
    <lineage>
        <taxon>Bacteria</taxon>
        <taxon>Bacillati</taxon>
        <taxon>Actinomycetota</taxon>
        <taxon>Actinomycetes</taxon>
        <taxon>Micrococcales</taxon>
        <taxon>Intrasporangiaceae</taxon>
        <taxon>Terrabacter</taxon>
    </lineage>
</organism>
<gene>
    <name evidence="3" type="ORF">GCM10022399_06910</name>
</gene>
<feature type="transmembrane region" description="Helical" evidence="1">
    <location>
        <begin position="192"/>
        <end position="211"/>
    </location>
</feature>
<evidence type="ECO:0000313" key="4">
    <source>
        <dbReference type="Proteomes" id="UP001501468"/>
    </source>
</evidence>
<keyword evidence="1" id="KW-0812">Transmembrane</keyword>
<dbReference type="Pfam" id="PF06724">
    <property type="entry name" value="DUF1206"/>
    <property type="match status" value="3"/>
</dbReference>
<dbReference type="EMBL" id="BAABDC010000001">
    <property type="protein sequence ID" value="GAA3693134.1"/>
    <property type="molecule type" value="Genomic_DNA"/>
</dbReference>
<dbReference type="Proteomes" id="UP001501468">
    <property type="component" value="Unassembled WGS sequence"/>
</dbReference>
<name>A0ABP7CQC3_9MICO</name>
<evidence type="ECO:0000313" key="3">
    <source>
        <dbReference type="EMBL" id="GAA3693134.1"/>
    </source>
</evidence>
<feature type="domain" description="DUF1206" evidence="2">
    <location>
        <begin position="190"/>
        <end position="257"/>
    </location>
</feature>
<dbReference type="RefSeq" id="WP_344941533.1">
    <property type="nucleotide sequence ID" value="NZ_BAABDC010000001.1"/>
</dbReference>
<feature type="transmembrane region" description="Helical" evidence="1">
    <location>
        <begin position="25"/>
        <end position="46"/>
    </location>
</feature>
<proteinExistence type="predicted"/>
<feature type="domain" description="DUF1206" evidence="2">
    <location>
        <begin position="102"/>
        <end position="169"/>
    </location>
</feature>
<keyword evidence="1" id="KW-1133">Transmembrane helix</keyword>
<evidence type="ECO:0000256" key="1">
    <source>
        <dbReference type="SAM" id="Phobius"/>
    </source>
</evidence>
<dbReference type="InterPro" id="IPR009597">
    <property type="entry name" value="DUF1206"/>
</dbReference>
<evidence type="ECO:0000259" key="2">
    <source>
        <dbReference type="Pfam" id="PF06724"/>
    </source>
</evidence>
<keyword evidence="4" id="KW-1185">Reference proteome</keyword>
<feature type="transmembrane region" description="Helical" evidence="1">
    <location>
        <begin position="144"/>
        <end position="165"/>
    </location>
</feature>
<accession>A0ABP7CQC3</accession>
<keyword evidence="1" id="KW-0472">Membrane</keyword>
<sequence>MDSTDVTAASRRAGDHPALETAARVGYAVNGVLHIVIGIIALQLAFGAKGKSADQSGALGSMADNGFGLVMLWVAVVAWLGLALWQVTEAISGGWETSDRLKAAAKAVVYLVLSWTAFKFASGTGSSSKSQTTDFTASLMKQPAGQWLVALVGLAVIGVGVYHVVKGWRKKFLQDLETHPSEWIVKAGRVGYIAKGIALAIVGGLFVLAAVRHKPSEARGLDGALRNLLGAPGGPFLLGLVALGLIAFGVYCFGRARHADV</sequence>
<feature type="transmembrane region" description="Helical" evidence="1">
    <location>
        <begin position="107"/>
        <end position="124"/>
    </location>
</feature>
<reference evidence="4" key="1">
    <citation type="journal article" date="2019" name="Int. J. Syst. Evol. Microbiol.">
        <title>The Global Catalogue of Microorganisms (GCM) 10K type strain sequencing project: providing services to taxonomists for standard genome sequencing and annotation.</title>
        <authorList>
            <consortium name="The Broad Institute Genomics Platform"/>
            <consortium name="The Broad Institute Genome Sequencing Center for Infectious Disease"/>
            <person name="Wu L."/>
            <person name="Ma J."/>
        </authorList>
    </citation>
    <scope>NUCLEOTIDE SEQUENCE [LARGE SCALE GENOMIC DNA]</scope>
    <source>
        <strain evidence="4">JCM 17125</strain>
    </source>
</reference>
<feature type="transmembrane region" description="Helical" evidence="1">
    <location>
        <begin position="66"/>
        <end position="87"/>
    </location>
</feature>
<feature type="domain" description="DUF1206" evidence="2">
    <location>
        <begin position="25"/>
        <end position="92"/>
    </location>
</feature>
<protein>
    <submittedName>
        <fullName evidence="3">DUF1206 domain-containing protein</fullName>
    </submittedName>
</protein>
<comment type="caution">
    <text evidence="3">The sequence shown here is derived from an EMBL/GenBank/DDBJ whole genome shotgun (WGS) entry which is preliminary data.</text>
</comment>
<feature type="transmembrane region" description="Helical" evidence="1">
    <location>
        <begin position="231"/>
        <end position="253"/>
    </location>
</feature>